<reference evidence="2 3" key="1">
    <citation type="journal article" date="2024" name="Commun. Biol.">
        <title>Comparative genomic analysis of thermophilic fungi reveals convergent evolutionary adaptations and gene losses.</title>
        <authorList>
            <person name="Steindorff A.S."/>
            <person name="Aguilar-Pontes M.V."/>
            <person name="Robinson A.J."/>
            <person name="Andreopoulos B."/>
            <person name="LaButti K."/>
            <person name="Kuo A."/>
            <person name="Mondo S."/>
            <person name="Riley R."/>
            <person name="Otillar R."/>
            <person name="Haridas S."/>
            <person name="Lipzen A."/>
            <person name="Grimwood J."/>
            <person name="Schmutz J."/>
            <person name="Clum A."/>
            <person name="Reid I.D."/>
            <person name="Moisan M.C."/>
            <person name="Butler G."/>
            <person name="Nguyen T.T.M."/>
            <person name="Dewar K."/>
            <person name="Conant G."/>
            <person name="Drula E."/>
            <person name="Henrissat B."/>
            <person name="Hansel C."/>
            <person name="Singer S."/>
            <person name="Hutchinson M.I."/>
            <person name="de Vries R.P."/>
            <person name="Natvig D.O."/>
            <person name="Powell A.J."/>
            <person name="Tsang A."/>
            <person name="Grigoriev I.V."/>
        </authorList>
    </citation>
    <scope>NUCLEOTIDE SEQUENCE [LARGE SCALE GENOMIC DNA]</scope>
    <source>
        <strain evidence="2 3">CBS 620.91</strain>
    </source>
</reference>
<feature type="region of interest" description="Disordered" evidence="1">
    <location>
        <begin position="193"/>
        <end position="254"/>
    </location>
</feature>
<feature type="compositionally biased region" description="Low complexity" evidence="1">
    <location>
        <begin position="415"/>
        <end position="431"/>
    </location>
</feature>
<feature type="compositionally biased region" description="Basic and acidic residues" evidence="1">
    <location>
        <begin position="93"/>
        <end position="113"/>
    </location>
</feature>
<proteinExistence type="predicted"/>
<keyword evidence="3" id="KW-1185">Reference proteome</keyword>
<feature type="region of interest" description="Disordered" evidence="1">
    <location>
        <begin position="409"/>
        <end position="443"/>
    </location>
</feature>
<dbReference type="EMBL" id="JAZGSY010000032">
    <property type="protein sequence ID" value="KAL1842823.1"/>
    <property type="molecule type" value="Genomic_DNA"/>
</dbReference>
<evidence type="ECO:0000313" key="3">
    <source>
        <dbReference type="Proteomes" id="UP001583172"/>
    </source>
</evidence>
<feature type="compositionally biased region" description="Low complexity" evidence="1">
    <location>
        <begin position="65"/>
        <end position="84"/>
    </location>
</feature>
<evidence type="ECO:0008006" key="4">
    <source>
        <dbReference type="Google" id="ProtNLM"/>
    </source>
</evidence>
<name>A0ABR3VNT1_HUMIN</name>
<sequence length="602" mass="66420">MANPNSGLAPDMVSQPSNQGTFVRRPIPTDETQACYNRWREVQEQQKFERAKAKHLRRQLQNETSNSRPIPSSSQASPSAPTASFVSTTQSVDDGRDGSELGDERQSQKSERGRGKRRGRLQKEARRKADLMRKVGVCDRCKEKKISCNHIDFSLFEPGFQRQRAQHFTFGGNPMTEHPQRPPLNHQPDLFGVGEHAPPPPQVPADWDLMRDPDAEQPSSDFRDYVNNLGNTAQGNPPPGLNSHGRSYSTAGLPPPTGPCIGEDILVGKHRAPGDYRWVCSHNCGPFCDLESLKSHFSDNHEDFTQEWLLLECTGCGQRFSDQDPSVLCLSCYPPRQPAWVRCCLAKRVVWSGNPSLPRVSQTETHNGSTSGRARYLDQYGGSYTAGGYGTSPSSAYYSHGSTPYGRHPSGYGASTFSAESTSSTSTSTPSERAGAKEKHPAPPALCHKYRRQQHPHNQDYVCPFAAAVPEFRLLLKGEHGDPAGKPRSRPTGSPPSPFLPHVHPKMVILAAFLLVAIAATTSQTYLVAGLWCVAVGFAVPYLHYQHVGGWSWLSTVADRGATRLRIPERAYYTAGVFAFALFGGRRRPPWEDELRMGTSAV</sequence>
<dbReference type="Proteomes" id="UP001583172">
    <property type="component" value="Unassembled WGS sequence"/>
</dbReference>
<protein>
    <recommendedName>
        <fullName evidence="4">C2H2-type domain-containing protein</fullName>
    </recommendedName>
</protein>
<accession>A0ABR3VNT1</accession>
<feature type="region of interest" description="Disordered" evidence="1">
    <location>
        <begin position="1"/>
        <end position="30"/>
    </location>
</feature>
<evidence type="ECO:0000256" key="1">
    <source>
        <dbReference type="SAM" id="MobiDB-lite"/>
    </source>
</evidence>
<comment type="caution">
    <text evidence="2">The sequence shown here is derived from an EMBL/GenBank/DDBJ whole genome shotgun (WGS) entry which is preliminary data.</text>
</comment>
<feature type="region of interest" description="Disordered" evidence="1">
    <location>
        <begin position="45"/>
        <end position="129"/>
    </location>
</feature>
<evidence type="ECO:0000313" key="2">
    <source>
        <dbReference type="EMBL" id="KAL1842823.1"/>
    </source>
</evidence>
<organism evidence="2 3">
    <name type="scientific">Humicola insolens</name>
    <name type="common">Soft-rot fungus</name>
    <dbReference type="NCBI Taxonomy" id="85995"/>
    <lineage>
        <taxon>Eukaryota</taxon>
        <taxon>Fungi</taxon>
        <taxon>Dikarya</taxon>
        <taxon>Ascomycota</taxon>
        <taxon>Pezizomycotina</taxon>
        <taxon>Sordariomycetes</taxon>
        <taxon>Sordariomycetidae</taxon>
        <taxon>Sordariales</taxon>
        <taxon>Chaetomiaceae</taxon>
        <taxon>Mycothermus</taxon>
    </lineage>
</organism>
<feature type="region of interest" description="Disordered" evidence="1">
    <location>
        <begin position="478"/>
        <end position="498"/>
    </location>
</feature>
<gene>
    <name evidence="2" type="ORF">VTJ49DRAFT_4152</name>
</gene>